<feature type="signal peptide" evidence="7">
    <location>
        <begin position="1"/>
        <end position="27"/>
    </location>
</feature>
<dbReference type="GO" id="GO:0042597">
    <property type="term" value="C:periplasmic space"/>
    <property type="evidence" value="ECO:0007669"/>
    <property type="project" value="UniProtKB-SubCell"/>
</dbReference>
<dbReference type="PANTHER" id="PTHR43649">
    <property type="entry name" value="ARABINOSE-BINDING PROTEIN-RELATED"/>
    <property type="match status" value="1"/>
</dbReference>
<protein>
    <recommendedName>
        <fullName evidence="6">Probable sugar-binding periplasmic protein</fullName>
    </recommendedName>
</protein>
<gene>
    <name evidence="8" type="ORF">KY46_12830</name>
</gene>
<dbReference type="EMBL" id="JWYV01000010">
    <property type="protein sequence ID" value="KKC99523.1"/>
    <property type="molecule type" value="Genomic_DNA"/>
</dbReference>
<dbReference type="OrthoDB" id="5580590at2"/>
<keyword evidence="9" id="KW-1185">Reference proteome</keyword>
<dbReference type="InterPro" id="IPR006059">
    <property type="entry name" value="SBP"/>
</dbReference>
<comment type="caution">
    <text evidence="8">The sequence shown here is derived from an EMBL/GenBank/DDBJ whole genome shotgun (WGS) entry which is preliminary data.</text>
</comment>
<dbReference type="Gene3D" id="3.40.190.10">
    <property type="entry name" value="Periplasmic binding protein-like II"/>
    <property type="match status" value="2"/>
</dbReference>
<dbReference type="STRING" id="265726.KY46_12830"/>
<evidence type="ECO:0000313" key="8">
    <source>
        <dbReference type="EMBL" id="KKC99523.1"/>
    </source>
</evidence>
<keyword evidence="3" id="KW-0813">Transport</keyword>
<evidence type="ECO:0000256" key="7">
    <source>
        <dbReference type="SAM" id="SignalP"/>
    </source>
</evidence>
<evidence type="ECO:0000256" key="1">
    <source>
        <dbReference type="ARBA" id="ARBA00004418"/>
    </source>
</evidence>
<reference evidence="8" key="1">
    <citation type="submission" date="2014-12" db="EMBL/GenBank/DDBJ databases">
        <title>Mercury Reductase activity and rhizosphere competence traits in the genome of root associated Photobacterium halotolerans MELD1.</title>
        <authorList>
            <person name="Mathew D.C."/>
            <person name="Huang C.-C."/>
        </authorList>
    </citation>
    <scope>NUCLEOTIDE SEQUENCE [LARGE SCALE GENOMIC DNA]</scope>
    <source>
        <strain evidence="8">MELD1</strain>
    </source>
</reference>
<evidence type="ECO:0000256" key="5">
    <source>
        <dbReference type="ARBA" id="ARBA00049629"/>
    </source>
</evidence>
<evidence type="ECO:0000256" key="3">
    <source>
        <dbReference type="ARBA" id="ARBA00022448"/>
    </source>
</evidence>
<evidence type="ECO:0000313" key="9">
    <source>
        <dbReference type="Proteomes" id="UP000033633"/>
    </source>
</evidence>
<accession>A0A0F5VBL7</accession>
<comment type="function">
    <text evidence="5">Part of a binding-protein-dependent transport system for a sugar.</text>
</comment>
<name>A0A0F5VBL7_9GAMM</name>
<dbReference type="Proteomes" id="UP000033633">
    <property type="component" value="Unassembled WGS sequence"/>
</dbReference>
<dbReference type="PATRIC" id="fig|265726.11.peg.780"/>
<keyword evidence="4 7" id="KW-0732">Signal</keyword>
<organism evidence="8 9">
    <name type="scientific">Photobacterium halotolerans</name>
    <dbReference type="NCBI Taxonomy" id="265726"/>
    <lineage>
        <taxon>Bacteria</taxon>
        <taxon>Pseudomonadati</taxon>
        <taxon>Pseudomonadota</taxon>
        <taxon>Gammaproteobacteria</taxon>
        <taxon>Vibrionales</taxon>
        <taxon>Vibrionaceae</taxon>
        <taxon>Photobacterium</taxon>
    </lineage>
</organism>
<comment type="subcellular location">
    <subcellularLocation>
        <location evidence="1">Periplasm</location>
    </subcellularLocation>
</comment>
<dbReference type="AlphaFoldDB" id="A0A0F5VBL7"/>
<evidence type="ECO:0000256" key="2">
    <source>
        <dbReference type="ARBA" id="ARBA00008520"/>
    </source>
</evidence>
<dbReference type="InterPro" id="IPR050490">
    <property type="entry name" value="Bact_solute-bd_prot1"/>
</dbReference>
<dbReference type="Pfam" id="PF01547">
    <property type="entry name" value="SBP_bac_1"/>
    <property type="match status" value="1"/>
</dbReference>
<evidence type="ECO:0000256" key="6">
    <source>
        <dbReference type="ARBA" id="ARBA00049753"/>
    </source>
</evidence>
<proteinExistence type="inferred from homology"/>
<sequence length="421" mass="45481">MTKQGTFTLKKSLIAMTFAAASSVANAGEVEVLHWWTSGGEAKSAAVLKQMLEQQGDSWKDFAVAGGGGESAMTVLKTRAVSGNPPSAAQIKGHDIQEWGDLGFLTSLDDVAEAGQWDKVLPAVVTKVMKYNGDYVAVPVNVHRVNWLWANPEVFKKAGATVPANMDEFFAAAEKIKAAGFVPLAHGGQPWQDATLFEAVALDILGSQDYNKAFVDLDMDVLSGPKMVETFATFQRMHDYIDENSPGRDWNIATSMVINGEAAMQIMGDWAKGEFAAAGKQPGKDYICAPAPGTANQFTFNIDSFAFFKLSNKDNEEAQKHLAKTILNKDFQEVFNLNKGSIPVRLDMNMDKFDKCALDSMATFKASAQTGDLVPSMAHGLATTSYVQGAVYDVVTNFFNDTSADPKQAAQQLARAVKAAM</sequence>
<dbReference type="PANTHER" id="PTHR43649:SF28">
    <property type="entry name" value="BINDING PROTEIN COMPONENT OF ABC SUGAR TRANSPORTER-RELATED"/>
    <property type="match status" value="1"/>
</dbReference>
<evidence type="ECO:0000256" key="4">
    <source>
        <dbReference type="ARBA" id="ARBA00022729"/>
    </source>
</evidence>
<comment type="similarity">
    <text evidence="2">Belongs to the bacterial solute-binding protein 1 family.</text>
</comment>
<feature type="chain" id="PRO_5002496624" description="Probable sugar-binding periplasmic protein" evidence="7">
    <location>
        <begin position="28"/>
        <end position="421"/>
    </location>
</feature>
<dbReference type="SUPFAM" id="SSF53850">
    <property type="entry name" value="Periplasmic binding protein-like II"/>
    <property type="match status" value="1"/>
</dbReference>